<comment type="caution">
    <text evidence="1">The sequence shown here is derived from an EMBL/GenBank/DDBJ whole genome shotgun (WGS) entry which is preliminary data.</text>
</comment>
<protein>
    <submittedName>
        <fullName evidence="1">Uncharacterized protein</fullName>
    </submittedName>
</protein>
<proteinExistence type="predicted"/>
<sequence length="369" mass="42144">MQRPLLKHIRDHKALFLDISRLRDNAIAQLGFTDYEFWKTPKFVSDTGERFTIEPERSIILPDFRTFKGLKRALVEAVPGLRLVEQSDCGYRYPTAALAGLDAPFIKRLRSEYFHRVGEDRSICRPVNLSYGIKSRGKADNRLEYEVWVPDNQLEANPMPLLVEKYGEDLPDDIRHFAQQKPLIHGWMGVKRAAFEALYYNPAVMGELVICIGMSVDAYNIGARPDLSFSPVAESSIAASNAEFEWEVMGYYAPAGVHYEHDALWAAINHSLEAIGEPVSDIYANDIMPIMESKTERILSTVHSHGVTTDEIRDLDLQPWEFLQTTSERRVKPHDPSRKVNFLGRLNRLFYQPERQLPSIESLHDLIAG</sequence>
<organism evidence="1 2">
    <name type="scientific">Alteromonas gilva</name>
    <dbReference type="NCBI Taxonomy" id="2987522"/>
    <lineage>
        <taxon>Bacteria</taxon>
        <taxon>Pseudomonadati</taxon>
        <taxon>Pseudomonadota</taxon>
        <taxon>Gammaproteobacteria</taxon>
        <taxon>Alteromonadales</taxon>
        <taxon>Alteromonadaceae</taxon>
        <taxon>Alteromonas/Salinimonas group</taxon>
        <taxon>Alteromonas</taxon>
    </lineage>
</organism>
<keyword evidence="2" id="KW-1185">Reference proteome</keyword>
<gene>
    <name evidence="1" type="ORF">OIK42_14395</name>
</gene>
<dbReference type="Proteomes" id="UP001218788">
    <property type="component" value="Unassembled WGS sequence"/>
</dbReference>
<evidence type="ECO:0000313" key="1">
    <source>
        <dbReference type="EMBL" id="MDC8831945.1"/>
    </source>
</evidence>
<dbReference type="EMBL" id="JAQQXP010000002">
    <property type="protein sequence ID" value="MDC8831945.1"/>
    <property type="molecule type" value="Genomic_DNA"/>
</dbReference>
<dbReference type="RefSeq" id="WP_273641729.1">
    <property type="nucleotide sequence ID" value="NZ_JAQQXP010000002.1"/>
</dbReference>
<evidence type="ECO:0000313" key="2">
    <source>
        <dbReference type="Proteomes" id="UP001218788"/>
    </source>
</evidence>
<name>A0ABT5L4I1_9ALTE</name>
<accession>A0ABT5L4I1</accession>
<reference evidence="1 2" key="1">
    <citation type="submission" date="2022-10" db="EMBL/GenBank/DDBJ databases">
        <title>Alteromonas sp. chi3 Genome sequencing.</title>
        <authorList>
            <person name="Park S."/>
        </authorList>
    </citation>
    <scope>NUCLEOTIDE SEQUENCE [LARGE SCALE GENOMIC DNA]</scope>
    <source>
        <strain evidence="2">chi3</strain>
    </source>
</reference>